<protein>
    <submittedName>
        <fullName evidence="1">Uncharacterized protein</fullName>
    </submittedName>
</protein>
<accession>A0A2I1NB06</accession>
<dbReference type="EMBL" id="PKHU01000003">
    <property type="protein sequence ID" value="PKZ29535.1"/>
    <property type="molecule type" value="Genomic_DNA"/>
</dbReference>
<comment type="caution">
    <text evidence="1">The sequence shown here is derived from an EMBL/GenBank/DDBJ whole genome shotgun (WGS) entry which is preliminary data.</text>
</comment>
<name>A0A2I1NB06_9BACT</name>
<dbReference type="RefSeq" id="WP_101637101.1">
    <property type="nucleotide sequence ID" value="NZ_CAUPEY010000002.1"/>
</dbReference>
<gene>
    <name evidence="1" type="ORF">CYJ41_04030</name>
</gene>
<reference evidence="1 2" key="1">
    <citation type="submission" date="2017-12" db="EMBL/GenBank/DDBJ databases">
        <title>Phylogenetic diversity of female urinary microbiome.</title>
        <authorList>
            <person name="Thomas-White K."/>
            <person name="Wolfe A.J."/>
        </authorList>
    </citation>
    <scope>NUCLEOTIDE SEQUENCE [LARGE SCALE GENOMIC DNA]</scope>
    <source>
        <strain evidence="1 2">UMB0112</strain>
    </source>
</reference>
<evidence type="ECO:0000313" key="2">
    <source>
        <dbReference type="Proteomes" id="UP000234639"/>
    </source>
</evidence>
<sequence>MKWEILRGAIHGDDEIFKDEMFNLNKEIIKNEASAVNINNISDVLKNLKNKKDKEKSGVLPF</sequence>
<proteinExistence type="predicted"/>
<organism evidence="1 2">
    <name type="scientific">Campylobacter ureolyticus</name>
    <dbReference type="NCBI Taxonomy" id="827"/>
    <lineage>
        <taxon>Bacteria</taxon>
        <taxon>Pseudomonadati</taxon>
        <taxon>Campylobacterota</taxon>
        <taxon>Epsilonproteobacteria</taxon>
        <taxon>Campylobacterales</taxon>
        <taxon>Campylobacteraceae</taxon>
        <taxon>Campylobacter</taxon>
    </lineage>
</organism>
<dbReference type="AlphaFoldDB" id="A0A2I1NB06"/>
<evidence type="ECO:0000313" key="1">
    <source>
        <dbReference type="EMBL" id="PKZ29535.1"/>
    </source>
</evidence>
<dbReference type="Proteomes" id="UP000234639">
    <property type="component" value="Unassembled WGS sequence"/>
</dbReference>